<organism evidence="3 4">
    <name type="scientific">Bodo saltans</name>
    <name type="common">Flagellated protozoan</name>
    <dbReference type="NCBI Taxonomy" id="75058"/>
    <lineage>
        <taxon>Eukaryota</taxon>
        <taxon>Discoba</taxon>
        <taxon>Euglenozoa</taxon>
        <taxon>Kinetoplastea</taxon>
        <taxon>Metakinetoplastina</taxon>
        <taxon>Eubodonida</taxon>
        <taxon>Bodonidae</taxon>
        <taxon>Bodo</taxon>
    </lineage>
</organism>
<evidence type="ECO:0000313" key="4">
    <source>
        <dbReference type="Proteomes" id="UP000051952"/>
    </source>
</evidence>
<dbReference type="EMBL" id="CYKH01001075">
    <property type="protein sequence ID" value="CUG82028.1"/>
    <property type="molecule type" value="Genomic_DNA"/>
</dbReference>
<evidence type="ECO:0000256" key="2">
    <source>
        <dbReference type="SAM" id="Phobius"/>
    </source>
</evidence>
<sequence length="144" mass="16355">MKRSIMVFCHSFLINTFARILERYRGPADTNKIIHSNKREERVFCFFCFLCAIATWSRGRFTPNTIEPVQFWLDSSINLAAAQFLRSKKNTKLFFGIAFVAFISIVDAFLIGAASTIHAQSTLHHTASRDNTSKEEQNAGSTKI</sequence>
<reference evidence="4" key="1">
    <citation type="submission" date="2015-09" db="EMBL/GenBank/DDBJ databases">
        <authorList>
            <consortium name="Pathogen Informatics"/>
        </authorList>
    </citation>
    <scope>NUCLEOTIDE SEQUENCE [LARGE SCALE GENOMIC DNA]</scope>
    <source>
        <strain evidence="4">Lake Konstanz</strain>
    </source>
</reference>
<gene>
    <name evidence="3" type="ORF">BSAL_86905</name>
</gene>
<evidence type="ECO:0000313" key="3">
    <source>
        <dbReference type="EMBL" id="CUG82028.1"/>
    </source>
</evidence>
<keyword evidence="2" id="KW-1133">Transmembrane helix</keyword>
<feature type="transmembrane region" description="Helical" evidence="2">
    <location>
        <begin position="93"/>
        <end position="114"/>
    </location>
</feature>
<dbReference type="AlphaFoldDB" id="A0A0S4J543"/>
<feature type="compositionally biased region" description="Basic and acidic residues" evidence="1">
    <location>
        <begin position="127"/>
        <end position="137"/>
    </location>
</feature>
<keyword evidence="2" id="KW-0812">Transmembrane</keyword>
<protein>
    <submittedName>
        <fullName evidence="3">Membrane-associated protein, putative</fullName>
    </submittedName>
</protein>
<accession>A0A0S4J543</accession>
<dbReference type="Proteomes" id="UP000051952">
    <property type="component" value="Unassembled WGS sequence"/>
</dbReference>
<evidence type="ECO:0000256" key="1">
    <source>
        <dbReference type="SAM" id="MobiDB-lite"/>
    </source>
</evidence>
<name>A0A0S4J543_BODSA</name>
<proteinExistence type="predicted"/>
<dbReference type="VEuPathDB" id="TriTrypDB:BSAL_86905"/>
<keyword evidence="4" id="KW-1185">Reference proteome</keyword>
<feature type="region of interest" description="Disordered" evidence="1">
    <location>
        <begin position="125"/>
        <end position="144"/>
    </location>
</feature>
<keyword evidence="2" id="KW-0472">Membrane</keyword>